<evidence type="ECO:0000313" key="2">
    <source>
        <dbReference type="EMBL" id="MFC5941920.1"/>
    </source>
</evidence>
<keyword evidence="1" id="KW-0472">Membrane</keyword>
<sequence length="168" mass="18805">MPGGRLGHTLADVRSHAHQASYAAGRRPDLVASYWQQGGADTGGGRSRGPAAGPPFRKPRWPKAYAFALVAGALFLFSWVGQFLFQLVVQRNEASQHGQAFAWSEFLPQFFASTFENWQSEFLQLIWQAAGLALFYYWGSSQSRESDDRIEAKLDALLRERNLDPENP</sequence>
<evidence type="ECO:0000256" key="1">
    <source>
        <dbReference type="SAM" id="Phobius"/>
    </source>
</evidence>
<comment type="caution">
    <text evidence="2">The sequence shown here is derived from an EMBL/GenBank/DDBJ whole genome shotgun (WGS) entry which is preliminary data.</text>
</comment>
<dbReference type="InterPro" id="IPR046657">
    <property type="entry name" value="DUF6766"/>
</dbReference>
<keyword evidence="1" id="KW-0812">Transmembrane</keyword>
<keyword evidence="1" id="KW-1133">Transmembrane helix</keyword>
<evidence type="ECO:0000313" key="3">
    <source>
        <dbReference type="Proteomes" id="UP001596207"/>
    </source>
</evidence>
<dbReference type="Proteomes" id="UP001596207">
    <property type="component" value="Unassembled WGS sequence"/>
</dbReference>
<dbReference type="Pfam" id="PF20554">
    <property type="entry name" value="DUF6766"/>
    <property type="match status" value="1"/>
</dbReference>
<protein>
    <submittedName>
        <fullName evidence="2">DUF6766 family protein</fullName>
    </submittedName>
</protein>
<feature type="transmembrane region" description="Helical" evidence="1">
    <location>
        <begin position="64"/>
        <end position="85"/>
    </location>
</feature>
<dbReference type="RefSeq" id="WP_353901821.1">
    <property type="nucleotide sequence ID" value="NZ_CP158970.1"/>
</dbReference>
<proteinExistence type="predicted"/>
<organism evidence="2 3">
    <name type="scientific">Micromonospora harpali</name>
    <dbReference type="NCBI Taxonomy" id="1490225"/>
    <lineage>
        <taxon>Bacteria</taxon>
        <taxon>Bacillati</taxon>
        <taxon>Actinomycetota</taxon>
        <taxon>Actinomycetes</taxon>
        <taxon>Micromonosporales</taxon>
        <taxon>Micromonosporaceae</taxon>
        <taxon>Micromonospora</taxon>
    </lineage>
</organism>
<dbReference type="EMBL" id="JBHSQQ010000044">
    <property type="protein sequence ID" value="MFC5941920.1"/>
    <property type="molecule type" value="Genomic_DNA"/>
</dbReference>
<name>A0ABW1HL26_9ACTN</name>
<keyword evidence="3" id="KW-1185">Reference proteome</keyword>
<accession>A0ABW1HL26</accession>
<reference evidence="3" key="1">
    <citation type="journal article" date="2019" name="Int. J. Syst. Evol. Microbiol.">
        <title>The Global Catalogue of Microorganisms (GCM) 10K type strain sequencing project: providing services to taxonomists for standard genome sequencing and annotation.</title>
        <authorList>
            <consortium name="The Broad Institute Genomics Platform"/>
            <consortium name="The Broad Institute Genome Sequencing Center for Infectious Disease"/>
            <person name="Wu L."/>
            <person name="Ma J."/>
        </authorList>
    </citation>
    <scope>NUCLEOTIDE SEQUENCE [LARGE SCALE GENOMIC DNA]</scope>
    <source>
        <strain evidence="3">CGMCC 4.7173</strain>
    </source>
</reference>
<gene>
    <name evidence="2" type="ORF">ACFPZ4_10565</name>
</gene>